<reference evidence="1 2" key="1">
    <citation type="submission" date="2017-06" db="EMBL/GenBank/DDBJ databases">
        <title>Genome sequencing of cyanobaciteial culture collection at National Institute for Environmental Studies (NIES).</title>
        <authorList>
            <person name="Hirose Y."/>
            <person name="Shimura Y."/>
            <person name="Fujisawa T."/>
            <person name="Nakamura Y."/>
            <person name="Kawachi M."/>
        </authorList>
    </citation>
    <scope>NUCLEOTIDE SEQUENCE [LARGE SCALE GENOMIC DNA]</scope>
    <source>
        <strain evidence="1 2">NIES-23</strain>
        <plasmid evidence="2">Plasmid Plasmid3 dna</plasmid>
    </source>
</reference>
<dbReference type="Proteomes" id="UP000217507">
    <property type="component" value="Plasmid Plasmid3 dna"/>
</dbReference>
<sequence length="68" mass="7608">MLLQQDKNLATKILLTDNDAETLLRKLPLSTQATLKEVKHGFALHKPKYKVFTCQSKDEASNLLLGLA</sequence>
<protein>
    <submittedName>
        <fullName evidence="1">Uncharacterized protein</fullName>
    </submittedName>
</protein>
<dbReference type="EMBL" id="AP018219">
    <property type="protein sequence ID" value="BAY73305.1"/>
    <property type="molecule type" value="Genomic_DNA"/>
</dbReference>
<gene>
    <name evidence="1" type="ORF">NIES23_61330</name>
</gene>
<geneLocation type="plasmid" evidence="1">
    <name>plasmid3</name>
</geneLocation>
<dbReference type="AlphaFoldDB" id="A0A1Z4KWB5"/>
<organism evidence="1 2">
    <name type="scientific">Trichormus variabilis NIES-23</name>
    <dbReference type="NCBI Taxonomy" id="1973479"/>
    <lineage>
        <taxon>Bacteria</taxon>
        <taxon>Bacillati</taxon>
        <taxon>Cyanobacteriota</taxon>
        <taxon>Cyanophyceae</taxon>
        <taxon>Nostocales</taxon>
        <taxon>Nostocaceae</taxon>
        <taxon>Trichormus</taxon>
    </lineage>
</organism>
<proteinExistence type="predicted"/>
<evidence type="ECO:0000313" key="1">
    <source>
        <dbReference type="EMBL" id="BAY73305.1"/>
    </source>
</evidence>
<name>A0A1Z4KWB5_ANAVA</name>
<accession>A0A1Z4KWB5</accession>
<keyword evidence="1" id="KW-0614">Plasmid</keyword>
<evidence type="ECO:0000313" key="2">
    <source>
        <dbReference type="Proteomes" id="UP000217507"/>
    </source>
</evidence>